<comment type="caution">
    <text evidence="1">The sequence shown here is derived from an EMBL/GenBank/DDBJ whole genome shotgun (WGS) entry which is preliminary data.</text>
</comment>
<evidence type="ECO:0000313" key="2">
    <source>
        <dbReference type="Proteomes" id="UP000190648"/>
    </source>
</evidence>
<evidence type="ECO:0000313" key="1">
    <source>
        <dbReference type="EMBL" id="OPJ76589.1"/>
    </source>
</evidence>
<dbReference type="Proteomes" id="UP000190648">
    <property type="component" value="Unassembled WGS sequence"/>
</dbReference>
<name>A0A1V4JWK2_PATFA</name>
<organism evidence="1 2">
    <name type="scientific">Patagioenas fasciata monilis</name>
    <dbReference type="NCBI Taxonomy" id="372326"/>
    <lineage>
        <taxon>Eukaryota</taxon>
        <taxon>Metazoa</taxon>
        <taxon>Chordata</taxon>
        <taxon>Craniata</taxon>
        <taxon>Vertebrata</taxon>
        <taxon>Euteleostomi</taxon>
        <taxon>Archelosauria</taxon>
        <taxon>Archosauria</taxon>
        <taxon>Dinosauria</taxon>
        <taxon>Saurischia</taxon>
        <taxon>Theropoda</taxon>
        <taxon>Coelurosauria</taxon>
        <taxon>Aves</taxon>
        <taxon>Neognathae</taxon>
        <taxon>Neoaves</taxon>
        <taxon>Columbimorphae</taxon>
        <taxon>Columbiformes</taxon>
        <taxon>Columbidae</taxon>
        <taxon>Patagioenas</taxon>
    </lineage>
</organism>
<proteinExistence type="predicted"/>
<dbReference type="EMBL" id="LSYS01005643">
    <property type="protein sequence ID" value="OPJ76589.1"/>
    <property type="molecule type" value="Genomic_DNA"/>
</dbReference>
<keyword evidence="2" id="KW-1185">Reference proteome</keyword>
<accession>A0A1V4JWK2</accession>
<dbReference type="AlphaFoldDB" id="A0A1V4JWK2"/>
<sequence>MCRNCRAFIHIKNKNYFHASLKERCIYSGVPFLTVVNRGYCGNSGQRKHTGMQPQDPTNCRGRRESNLYQGPSINNKKAIIQLEYLASVLDADDKL</sequence>
<reference evidence="1 2" key="1">
    <citation type="submission" date="2016-02" db="EMBL/GenBank/DDBJ databases">
        <title>Band-tailed pigeon sequencing and assembly.</title>
        <authorList>
            <person name="Soares A.E."/>
            <person name="Novak B.J."/>
            <person name="Rice E.S."/>
            <person name="O'Connell B."/>
            <person name="Chang D."/>
            <person name="Weber S."/>
            <person name="Shapiro B."/>
        </authorList>
    </citation>
    <scope>NUCLEOTIDE SEQUENCE [LARGE SCALE GENOMIC DNA]</scope>
    <source>
        <strain evidence="1">BTP2013</strain>
        <tissue evidence="1">Blood</tissue>
    </source>
</reference>
<protein>
    <submittedName>
        <fullName evidence="1">Uncharacterized protein</fullName>
    </submittedName>
</protein>
<gene>
    <name evidence="1" type="ORF">AV530_016245</name>
</gene>